<dbReference type="RefSeq" id="WP_007841116.1">
    <property type="nucleotide sequence ID" value="NZ_AKJY01000014.1"/>
</dbReference>
<dbReference type="SUPFAM" id="SSF54001">
    <property type="entry name" value="Cysteine proteinases"/>
    <property type="match status" value="1"/>
</dbReference>
<evidence type="ECO:0000256" key="2">
    <source>
        <dbReference type="RuleBase" id="RU003452"/>
    </source>
</evidence>
<keyword evidence="4" id="KW-1185">Reference proteome</keyword>
<dbReference type="InterPro" id="IPR038765">
    <property type="entry name" value="Papain-like_cys_pep_sf"/>
</dbReference>
<dbReference type="PANTHER" id="PTHR11786">
    <property type="entry name" value="N-HYDROXYARYLAMINE O-ACETYLTRANSFERASE"/>
    <property type="match status" value="1"/>
</dbReference>
<evidence type="ECO:0000313" key="3">
    <source>
        <dbReference type="EMBL" id="EJL74187.1"/>
    </source>
</evidence>
<dbReference type="AlphaFoldDB" id="J2T7Z2"/>
<dbReference type="PATRIC" id="fig|1144316.3.peg.930"/>
<dbReference type="Gene3D" id="3.30.2140.10">
    <property type="entry name" value="Arylamine N-acetyltransferase"/>
    <property type="match status" value="1"/>
</dbReference>
<dbReference type="PANTHER" id="PTHR11786:SF0">
    <property type="entry name" value="ARYLAMINE N-ACETYLTRANSFERASE 4-RELATED"/>
    <property type="match status" value="1"/>
</dbReference>
<dbReference type="GO" id="GO:0016407">
    <property type="term" value="F:acetyltransferase activity"/>
    <property type="evidence" value="ECO:0007669"/>
    <property type="project" value="InterPro"/>
</dbReference>
<gene>
    <name evidence="3" type="ORF">PMI13_00920</name>
</gene>
<accession>J2T7Z2</accession>
<dbReference type="Proteomes" id="UP000007509">
    <property type="component" value="Unassembled WGS sequence"/>
</dbReference>
<proteinExistence type="inferred from homology"/>
<comment type="similarity">
    <text evidence="1 2">Belongs to the arylamine N-acetyltransferase family.</text>
</comment>
<sequence>MENTELKKYFERIHFTGNAEADLETLNSILELHPQYISFENIDSYTNLVPQVDIENVFQKLVVENRGGYCYEQNVLLKNVLETIGFQVTVHLGRVFWRRERKDKAARTHMLLVVTLNGEKYLADSGFGTVTLTAPLVLHSKDEQTTPNEKFQITQNGTHYILSLIAEEKMPIYGFTLEEAEQSDVEVANWFIATHPSSTFKGNLIITKVDRTARYTIHNKSLNIRYNNGFKENIDISNDSELFTLLENAFNIRVESIKDKELLIRKFNRN</sequence>
<protein>
    <submittedName>
        <fullName evidence="3">Arylamine N-acetyltransferase</fullName>
    </submittedName>
</protein>
<evidence type="ECO:0000256" key="1">
    <source>
        <dbReference type="ARBA" id="ARBA00006547"/>
    </source>
</evidence>
<comment type="caution">
    <text evidence="3">The sequence shown here is derived from an EMBL/GenBank/DDBJ whole genome shotgun (WGS) entry which is preliminary data.</text>
</comment>
<dbReference type="Gene3D" id="2.40.128.150">
    <property type="entry name" value="Cysteine proteinases"/>
    <property type="match status" value="1"/>
</dbReference>
<dbReference type="InterPro" id="IPR001447">
    <property type="entry name" value="Arylamine_N-AcTrfase"/>
</dbReference>
<dbReference type="EMBL" id="AKJY01000014">
    <property type="protein sequence ID" value="EJL74187.1"/>
    <property type="molecule type" value="Genomic_DNA"/>
</dbReference>
<name>J2T7Z2_9FLAO</name>
<evidence type="ECO:0000313" key="4">
    <source>
        <dbReference type="Proteomes" id="UP000007509"/>
    </source>
</evidence>
<keyword evidence="3" id="KW-0808">Transferase</keyword>
<dbReference type="Pfam" id="PF00797">
    <property type="entry name" value="Acetyltransf_2"/>
    <property type="match status" value="1"/>
</dbReference>
<organism evidence="3 4">
    <name type="scientific">Chryseobacterium populi</name>
    <dbReference type="NCBI Taxonomy" id="1144316"/>
    <lineage>
        <taxon>Bacteria</taxon>
        <taxon>Pseudomonadati</taxon>
        <taxon>Bacteroidota</taxon>
        <taxon>Flavobacteriia</taxon>
        <taxon>Flavobacteriales</taxon>
        <taxon>Weeksellaceae</taxon>
        <taxon>Chryseobacterium group</taxon>
        <taxon>Chryseobacterium</taxon>
    </lineage>
</organism>
<reference evidence="3 4" key="1">
    <citation type="journal article" date="2012" name="J. Bacteriol.">
        <title>Twenty-one genome sequences from Pseudomonas species and 19 genome sequences from diverse bacteria isolated from the rhizosphere and endosphere of Populus deltoides.</title>
        <authorList>
            <person name="Brown S.D."/>
            <person name="Utturkar S.M."/>
            <person name="Klingeman D.M."/>
            <person name="Johnson C.M."/>
            <person name="Martin S.L."/>
            <person name="Land M.L."/>
            <person name="Lu T.Y."/>
            <person name="Schadt C.W."/>
            <person name="Doktycz M.J."/>
            <person name="Pelletier D.A."/>
        </authorList>
    </citation>
    <scope>NUCLEOTIDE SEQUENCE [LARGE SCALE GENOMIC DNA]</scope>
    <source>
        <strain evidence="3 4">CF314</strain>
    </source>
</reference>
<dbReference type="OrthoDB" id="7181050at2"/>
<dbReference type="PRINTS" id="PR01543">
    <property type="entry name" value="ANATRNSFRASE"/>
</dbReference>